<accession>A0AAW8F4K5</accession>
<protein>
    <recommendedName>
        <fullName evidence="3">Tetratricopeptide repeat protein</fullName>
    </recommendedName>
</protein>
<sequence>MTPYRLAAYHDLDSYHGPLHARAVADTGRRYLAGLPLPPYQFFPSASFRTALVEEAGELAIAVRDPRELPADRRSAVWQRVCSDLDDWQRLDVAGQLAVATVLARLGFWITLAGLPLPGDISGNGLRLAQRHCVAQRLVAGDDRTVTGRLRRLLRAQVEDDDLPLPLRLAAAVGLVVEHARSDVSAAAMAHWQSMAQALVTHAPWGTYSDILLSAYWRGISFVPFHRGDHPQVREMLEISERLARAALRAAVPERRLLAAENLRLVLMTRARAAQARGRRGETEEYLRAAVRADPEDPVTQVALADFLVLVGHLRQARDHYRRAAELGAPCTGYARGQIDNCRADRLTSVPVTP</sequence>
<dbReference type="InterPro" id="IPR011990">
    <property type="entry name" value="TPR-like_helical_dom_sf"/>
</dbReference>
<name>A0AAW8F4K5_9ACTN</name>
<dbReference type="EMBL" id="JAUSZV010000005">
    <property type="protein sequence ID" value="MDQ0904749.1"/>
    <property type="molecule type" value="Genomic_DNA"/>
</dbReference>
<proteinExistence type="predicted"/>
<dbReference type="RefSeq" id="WP_306972301.1">
    <property type="nucleotide sequence ID" value="NZ_JAUSZV010000005.1"/>
</dbReference>
<dbReference type="SUPFAM" id="SSF48452">
    <property type="entry name" value="TPR-like"/>
    <property type="match status" value="1"/>
</dbReference>
<reference evidence="1" key="1">
    <citation type="submission" date="2023-07" db="EMBL/GenBank/DDBJ databases">
        <title>Comparative genomics of wheat-associated soil bacteria to identify genetic determinants of phenazine resistance.</title>
        <authorList>
            <person name="Mouncey N."/>
        </authorList>
    </citation>
    <scope>NUCLEOTIDE SEQUENCE</scope>
    <source>
        <strain evidence="1">V4I22</strain>
    </source>
</reference>
<evidence type="ECO:0008006" key="3">
    <source>
        <dbReference type="Google" id="ProtNLM"/>
    </source>
</evidence>
<gene>
    <name evidence="1" type="ORF">QFZ22_000734</name>
</gene>
<evidence type="ECO:0000313" key="2">
    <source>
        <dbReference type="Proteomes" id="UP001234216"/>
    </source>
</evidence>
<dbReference type="AlphaFoldDB" id="A0AAW8F4K5"/>
<dbReference type="Gene3D" id="1.25.40.10">
    <property type="entry name" value="Tetratricopeptide repeat domain"/>
    <property type="match status" value="1"/>
</dbReference>
<evidence type="ECO:0000313" key="1">
    <source>
        <dbReference type="EMBL" id="MDQ0904749.1"/>
    </source>
</evidence>
<organism evidence="1 2">
    <name type="scientific">Streptomyces canus</name>
    <dbReference type="NCBI Taxonomy" id="58343"/>
    <lineage>
        <taxon>Bacteria</taxon>
        <taxon>Bacillati</taxon>
        <taxon>Actinomycetota</taxon>
        <taxon>Actinomycetes</taxon>
        <taxon>Kitasatosporales</taxon>
        <taxon>Streptomycetaceae</taxon>
        <taxon>Streptomyces</taxon>
        <taxon>Streptomyces aurantiacus group</taxon>
    </lineage>
</organism>
<dbReference type="Proteomes" id="UP001234216">
    <property type="component" value="Unassembled WGS sequence"/>
</dbReference>
<comment type="caution">
    <text evidence="1">The sequence shown here is derived from an EMBL/GenBank/DDBJ whole genome shotgun (WGS) entry which is preliminary data.</text>
</comment>